<keyword evidence="1" id="KW-0378">Hydrolase</keyword>
<organism evidence="1 2">
    <name type="scientific">Amycolatopsis roodepoortensis</name>
    <dbReference type="NCBI Taxonomy" id="700274"/>
    <lineage>
        <taxon>Bacteria</taxon>
        <taxon>Bacillati</taxon>
        <taxon>Actinomycetota</taxon>
        <taxon>Actinomycetes</taxon>
        <taxon>Pseudonocardiales</taxon>
        <taxon>Pseudonocardiaceae</taxon>
        <taxon>Amycolatopsis</taxon>
    </lineage>
</organism>
<proteinExistence type="predicted"/>
<name>A0ABR9L6S5_9PSEU</name>
<dbReference type="EMBL" id="JADBEJ010000004">
    <property type="protein sequence ID" value="MBE1576413.1"/>
    <property type="molecule type" value="Genomic_DNA"/>
</dbReference>
<dbReference type="RefSeq" id="WP_225949366.1">
    <property type="nucleotide sequence ID" value="NZ_JADBEJ010000004.1"/>
</dbReference>
<protein>
    <submittedName>
        <fullName evidence="1">Allophanate hydrolase subunit 2</fullName>
    </submittedName>
</protein>
<dbReference type="GO" id="GO:0016787">
    <property type="term" value="F:hydrolase activity"/>
    <property type="evidence" value="ECO:0007669"/>
    <property type="project" value="UniProtKB-KW"/>
</dbReference>
<reference evidence="1 2" key="1">
    <citation type="submission" date="2020-10" db="EMBL/GenBank/DDBJ databases">
        <title>Sequencing the genomes of 1000 actinobacteria strains.</title>
        <authorList>
            <person name="Klenk H.-P."/>
        </authorList>
    </citation>
    <scope>NUCLEOTIDE SEQUENCE [LARGE SCALE GENOMIC DNA]</scope>
    <source>
        <strain evidence="1 2">DSM 46661</strain>
    </source>
</reference>
<dbReference type="Proteomes" id="UP000656548">
    <property type="component" value="Unassembled WGS sequence"/>
</dbReference>
<evidence type="ECO:0000313" key="2">
    <source>
        <dbReference type="Proteomes" id="UP000656548"/>
    </source>
</evidence>
<accession>A0ABR9L6S5</accession>
<evidence type="ECO:0000313" key="1">
    <source>
        <dbReference type="EMBL" id="MBE1576413.1"/>
    </source>
</evidence>
<comment type="caution">
    <text evidence="1">The sequence shown here is derived from an EMBL/GenBank/DDBJ whole genome shotgun (WGS) entry which is preliminary data.</text>
</comment>
<sequence>MVLRLGVPAGVGERGELDLAAQVRPGQRVRFQLA</sequence>
<gene>
    <name evidence="1" type="ORF">H4W30_003460</name>
</gene>
<keyword evidence="2" id="KW-1185">Reference proteome</keyword>